<protein>
    <submittedName>
        <fullName evidence="2">Transposase</fullName>
    </submittedName>
</protein>
<proteinExistence type="predicted"/>
<gene>
    <name evidence="2" type="ORF">F0Q34_21055</name>
</gene>
<evidence type="ECO:0000313" key="2">
    <source>
        <dbReference type="EMBL" id="KAA2211262.1"/>
    </source>
</evidence>
<organism evidence="2 3">
    <name type="scientific">Teichococcus oryzae</name>
    <dbReference type="NCBI Taxonomy" id="1608942"/>
    <lineage>
        <taxon>Bacteria</taxon>
        <taxon>Pseudomonadati</taxon>
        <taxon>Pseudomonadota</taxon>
        <taxon>Alphaproteobacteria</taxon>
        <taxon>Acetobacterales</taxon>
        <taxon>Roseomonadaceae</taxon>
        <taxon>Roseomonas</taxon>
    </lineage>
</organism>
<evidence type="ECO:0000313" key="3">
    <source>
        <dbReference type="Proteomes" id="UP000322110"/>
    </source>
</evidence>
<accession>A0A5B2T9G7</accession>
<dbReference type="Proteomes" id="UP000322110">
    <property type="component" value="Unassembled WGS sequence"/>
</dbReference>
<feature type="region of interest" description="Disordered" evidence="1">
    <location>
        <begin position="1"/>
        <end position="24"/>
    </location>
</feature>
<dbReference type="OrthoDB" id="7366523at2"/>
<dbReference type="EMBL" id="VUKA01000041">
    <property type="protein sequence ID" value="KAA2211262.1"/>
    <property type="molecule type" value="Genomic_DNA"/>
</dbReference>
<comment type="caution">
    <text evidence="2">The sequence shown here is derived from an EMBL/GenBank/DDBJ whole genome shotgun (WGS) entry which is preliminary data.</text>
</comment>
<name>A0A5B2T9G7_9PROT</name>
<sequence>MHPWHNSAECLTARDPNKAHRRIQHSAQRPLYALRNRIKRCINRLKNCRRVATRYDQTASSFLGFVQLAAIRMWISFVHVA</sequence>
<keyword evidence="3" id="KW-1185">Reference proteome</keyword>
<evidence type="ECO:0000256" key="1">
    <source>
        <dbReference type="SAM" id="MobiDB-lite"/>
    </source>
</evidence>
<reference evidence="2 3" key="1">
    <citation type="journal article" date="2015" name="Int. J. Syst. Evol. Microbiol.">
        <title>Roseomonas oryzae sp. nov., isolated from paddy rhizosphere soil.</title>
        <authorList>
            <person name="Ramaprasad E.V."/>
            <person name="Sasikala Ch."/>
            <person name="Ramana Ch.V."/>
        </authorList>
    </citation>
    <scope>NUCLEOTIDE SEQUENCE [LARGE SCALE GENOMIC DNA]</scope>
    <source>
        <strain evidence="2 3">KCTC 42542</strain>
    </source>
</reference>
<dbReference type="AlphaFoldDB" id="A0A5B2T9G7"/>